<dbReference type="EMBL" id="CP024422">
    <property type="protein sequence ID" value="ATQ56560.1"/>
    <property type="molecule type" value="Genomic_DNA"/>
</dbReference>
<organism evidence="1 2">
    <name type="scientific">Paracoccus yeei</name>
    <dbReference type="NCBI Taxonomy" id="147645"/>
    <lineage>
        <taxon>Bacteria</taxon>
        <taxon>Pseudomonadati</taxon>
        <taxon>Pseudomonadota</taxon>
        <taxon>Alphaproteobacteria</taxon>
        <taxon>Rhodobacterales</taxon>
        <taxon>Paracoccaceae</taxon>
        <taxon>Paracoccus</taxon>
    </lineage>
</organism>
<sequence length="191" mass="21033">MSNQVFTKMRISGIPLPLRADDDISVTLRQVDQAGELARTVNGELIRLSRSAFDRYAVSISGRGINAPALSNLVAGQYVEISLPDPVYAYLNTTLSRAIFPRAVVNVEFFRIDGSKIIPTQPTNYESTMTEVFSASRVSAMRASVSSSYLAYTGVHAARGRLVLACRVVNWSIDADDRTKDVAWNLELEEV</sequence>
<dbReference type="RefSeq" id="WP_099649354.1">
    <property type="nucleotide sequence ID" value="NZ_CP024422.1"/>
</dbReference>
<accession>A0A2D2C213</accession>
<reference evidence="1 2" key="1">
    <citation type="submission" date="2017-10" db="EMBL/GenBank/DDBJ databases">
        <title>Complete genome sequence of Paracoccus yeei TT13 isolated from human skin.</title>
        <authorList>
            <person name="Lee K."/>
            <person name="Lim J.Y."/>
            <person name="Hwang I."/>
        </authorList>
    </citation>
    <scope>NUCLEOTIDE SEQUENCE [LARGE SCALE GENOMIC DNA]</scope>
    <source>
        <strain evidence="1 2">TT13</strain>
    </source>
</reference>
<gene>
    <name evidence="1" type="ORF">PYTT13_12660</name>
</gene>
<dbReference type="GeneID" id="78898500"/>
<proteinExistence type="predicted"/>
<evidence type="ECO:0000313" key="1">
    <source>
        <dbReference type="EMBL" id="ATQ56560.1"/>
    </source>
</evidence>
<name>A0A2D2C213_9RHOB</name>
<evidence type="ECO:0000313" key="2">
    <source>
        <dbReference type="Proteomes" id="UP000229314"/>
    </source>
</evidence>
<protein>
    <submittedName>
        <fullName evidence="1">Uncharacterized protein</fullName>
    </submittedName>
</protein>
<dbReference type="AlphaFoldDB" id="A0A2D2C213"/>
<dbReference type="Proteomes" id="UP000229314">
    <property type="component" value="Chromosome"/>
</dbReference>